<dbReference type="PANTHER" id="PTHR30273:SF2">
    <property type="entry name" value="PROTEIN FECR"/>
    <property type="match status" value="1"/>
</dbReference>
<evidence type="ECO:0000313" key="5">
    <source>
        <dbReference type="EMBL" id="MBT1689845.1"/>
    </source>
</evidence>
<evidence type="ECO:0000256" key="1">
    <source>
        <dbReference type="SAM" id="MobiDB-lite"/>
    </source>
</evidence>
<accession>A0AAP2DFP7</accession>
<dbReference type="Pfam" id="PF04773">
    <property type="entry name" value="FecR"/>
    <property type="match status" value="1"/>
</dbReference>
<evidence type="ECO:0000259" key="4">
    <source>
        <dbReference type="Pfam" id="PF16344"/>
    </source>
</evidence>
<comment type="caution">
    <text evidence="5">The sequence shown here is derived from an EMBL/GenBank/DDBJ whole genome shotgun (WGS) entry which is preliminary data.</text>
</comment>
<name>A0AAP2DFP7_9BACT</name>
<dbReference type="InterPro" id="IPR012373">
    <property type="entry name" value="Ferrdict_sens_TM"/>
</dbReference>
<feature type="region of interest" description="Disordered" evidence="1">
    <location>
        <begin position="79"/>
        <end position="100"/>
    </location>
</feature>
<feature type="transmembrane region" description="Helical" evidence="2">
    <location>
        <begin position="111"/>
        <end position="131"/>
    </location>
</feature>
<dbReference type="AlphaFoldDB" id="A0AAP2DFP7"/>
<keyword evidence="6" id="KW-1185">Reference proteome</keyword>
<sequence length="351" mass="40632">MNYSDFSSDDFIKDEYFQQWVFSPDESTGRFWEDFMRQYPYKQAEVQEARQFLLLFHFRESDVFQSRISSLKKRIDAEIDQTEGHPVQDPPLAGSLDLPPSDDARKRGSRMYWYAAAAVALVLLTTALYFFNPTVNQVTARGDRTFIILEDETKVWLNAESRLTYPRSFKGKATREIELEGEAYFDVTENKQKPFIVHTSDIRIKVLGTSFNVRSYGKDRTIETTLIEGKVTIESSLDSTKLTLLPNQQAVFEKETKKIFLEDKDEAVGFTSWRDGQLLFDDRPLSDIVNELERWFNVTIEVEDRASLHCHFSAKVDNKTLEEVLELFKDAEGIDYRIDGAKVLILGKLCD</sequence>
<dbReference type="Gene3D" id="3.55.50.30">
    <property type="match status" value="1"/>
</dbReference>
<protein>
    <submittedName>
        <fullName evidence="5">DUF4974 domain-containing protein</fullName>
    </submittedName>
</protein>
<dbReference type="Proteomes" id="UP001319180">
    <property type="component" value="Unassembled WGS sequence"/>
</dbReference>
<proteinExistence type="predicted"/>
<gene>
    <name evidence="5" type="ORF">KK078_25005</name>
</gene>
<dbReference type="PANTHER" id="PTHR30273">
    <property type="entry name" value="PERIPLASMIC SIGNAL SENSOR AND SIGMA FACTOR ACTIVATOR FECR-RELATED"/>
    <property type="match status" value="1"/>
</dbReference>
<reference evidence="5 6" key="1">
    <citation type="submission" date="2021-05" db="EMBL/GenBank/DDBJ databases">
        <title>A Polyphasic approach of four new species of the genus Ohtaekwangia: Ohtaekwangia histidinii sp. nov., Ohtaekwangia cretensis sp. nov., Ohtaekwangia indiensis sp. nov., Ohtaekwangia reichenbachii sp. nov. from diverse environment.</title>
        <authorList>
            <person name="Octaviana S."/>
        </authorList>
    </citation>
    <scope>NUCLEOTIDE SEQUENCE [LARGE SCALE GENOMIC DNA]</scope>
    <source>
        <strain evidence="5 6">PWU37</strain>
    </source>
</reference>
<feature type="domain" description="FecR protein" evidence="3">
    <location>
        <begin position="138"/>
        <end position="231"/>
    </location>
</feature>
<dbReference type="EMBL" id="JAHESC010000049">
    <property type="protein sequence ID" value="MBT1689845.1"/>
    <property type="molecule type" value="Genomic_DNA"/>
</dbReference>
<keyword evidence="2" id="KW-0472">Membrane</keyword>
<evidence type="ECO:0000259" key="3">
    <source>
        <dbReference type="Pfam" id="PF04773"/>
    </source>
</evidence>
<keyword evidence="2" id="KW-0812">Transmembrane</keyword>
<dbReference type="GO" id="GO:0016989">
    <property type="term" value="F:sigma factor antagonist activity"/>
    <property type="evidence" value="ECO:0007669"/>
    <property type="project" value="TreeGrafter"/>
</dbReference>
<dbReference type="FunFam" id="2.60.120.1440:FF:000001">
    <property type="entry name" value="Putative anti-sigma factor"/>
    <property type="match status" value="1"/>
</dbReference>
<dbReference type="InterPro" id="IPR032508">
    <property type="entry name" value="FecR_C"/>
</dbReference>
<dbReference type="Pfam" id="PF16344">
    <property type="entry name" value="FecR_C"/>
    <property type="match status" value="1"/>
</dbReference>
<dbReference type="RefSeq" id="WP_254093068.1">
    <property type="nucleotide sequence ID" value="NZ_JAHESC010000049.1"/>
</dbReference>
<feature type="domain" description="Protein FecR C-terminal" evidence="4">
    <location>
        <begin position="278"/>
        <end position="345"/>
    </location>
</feature>
<dbReference type="InterPro" id="IPR006860">
    <property type="entry name" value="FecR"/>
</dbReference>
<evidence type="ECO:0000313" key="6">
    <source>
        <dbReference type="Proteomes" id="UP001319180"/>
    </source>
</evidence>
<keyword evidence="2" id="KW-1133">Transmembrane helix</keyword>
<evidence type="ECO:0000256" key="2">
    <source>
        <dbReference type="SAM" id="Phobius"/>
    </source>
</evidence>
<dbReference type="Gene3D" id="2.60.120.1440">
    <property type="match status" value="1"/>
</dbReference>
<organism evidence="5 6">
    <name type="scientific">Dawidia soli</name>
    <dbReference type="NCBI Taxonomy" id="2782352"/>
    <lineage>
        <taxon>Bacteria</taxon>
        <taxon>Pseudomonadati</taxon>
        <taxon>Bacteroidota</taxon>
        <taxon>Cytophagia</taxon>
        <taxon>Cytophagales</taxon>
        <taxon>Chryseotaleaceae</taxon>
        <taxon>Dawidia</taxon>
    </lineage>
</organism>